<dbReference type="InterPro" id="IPR029032">
    <property type="entry name" value="AhpD-like"/>
</dbReference>
<dbReference type="PANTHER" id="PTHR34846:SF10">
    <property type="entry name" value="CYTOPLASMIC PROTEIN"/>
    <property type="match status" value="1"/>
</dbReference>
<evidence type="ECO:0000313" key="3">
    <source>
        <dbReference type="Proteomes" id="UP001196870"/>
    </source>
</evidence>
<keyword evidence="3" id="KW-1185">Reference proteome</keyword>
<dbReference type="EMBL" id="JAAGBB010000046">
    <property type="protein sequence ID" value="MBR0668038.1"/>
    <property type="molecule type" value="Genomic_DNA"/>
</dbReference>
<reference evidence="3" key="1">
    <citation type="journal article" date="2021" name="Syst. Appl. Microbiol.">
        <title>Roseomonas hellenica sp. nov., isolated from roots of wild-growing Alkanna tinctoria.</title>
        <authorList>
            <person name="Rat A."/>
            <person name="Naranjo H.D."/>
            <person name="Lebbe L."/>
            <person name="Cnockaert M."/>
            <person name="Krigas N."/>
            <person name="Grigoriadou K."/>
            <person name="Maloupa E."/>
            <person name="Willems A."/>
        </authorList>
    </citation>
    <scope>NUCLEOTIDE SEQUENCE [LARGE SCALE GENOMIC DNA]</scope>
    <source>
        <strain evidence="3">LMG 31523</strain>
    </source>
</reference>
<name>A0ABS5F650_9PROT</name>
<feature type="domain" description="Carboxymuconolactone decarboxylase-like" evidence="1">
    <location>
        <begin position="16"/>
        <end position="94"/>
    </location>
</feature>
<dbReference type="Pfam" id="PF02627">
    <property type="entry name" value="CMD"/>
    <property type="match status" value="1"/>
</dbReference>
<dbReference type="PANTHER" id="PTHR34846">
    <property type="entry name" value="4-CARBOXYMUCONOLACTONE DECARBOXYLASE FAMILY PROTEIN (AFU_ORTHOLOGUE AFUA_6G11590)"/>
    <property type="match status" value="1"/>
</dbReference>
<dbReference type="InterPro" id="IPR004675">
    <property type="entry name" value="AhpD_core"/>
</dbReference>
<protein>
    <submittedName>
        <fullName evidence="2">Carboxymuconolactone decarboxylase family protein</fullName>
    </submittedName>
</protein>
<evidence type="ECO:0000259" key="1">
    <source>
        <dbReference type="Pfam" id="PF02627"/>
    </source>
</evidence>
<dbReference type="NCBIfam" id="TIGR00778">
    <property type="entry name" value="ahpD_dom"/>
    <property type="match status" value="1"/>
</dbReference>
<dbReference type="Proteomes" id="UP001196870">
    <property type="component" value="Unassembled WGS sequence"/>
</dbReference>
<evidence type="ECO:0000313" key="2">
    <source>
        <dbReference type="EMBL" id="MBR0668038.1"/>
    </source>
</evidence>
<sequence length="151" mass="16592">MTTRLNYNQVSPNGAKALGSVYGYVAQSGLPGELVDLVYLRVSQINNCAYCLDMHTRELIKRGVKVEKIALLQAWQEGGSLFSETERAALAWAECVTRVAETGVPEDAYEAARAVFDDKQLVDLTIAIGVMNAYNRMAISFRNTAQAVLEN</sequence>
<dbReference type="InterPro" id="IPR003779">
    <property type="entry name" value="CMD-like"/>
</dbReference>
<dbReference type="SUPFAM" id="SSF69118">
    <property type="entry name" value="AhpD-like"/>
    <property type="match status" value="1"/>
</dbReference>
<dbReference type="Gene3D" id="1.20.1290.10">
    <property type="entry name" value="AhpD-like"/>
    <property type="match status" value="1"/>
</dbReference>
<accession>A0ABS5F650</accession>
<gene>
    <name evidence="2" type="ORF">GXW71_27035</name>
</gene>
<proteinExistence type="predicted"/>
<organism evidence="2 3">
    <name type="scientific">Plastoroseomonas hellenica</name>
    <dbReference type="NCBI Taxonomy" id="2687306"/>
    <lineage>
        <taxon>Bacteria</taxon>
        <taxon>Pseudomonadati</taxon>
        <taxon>Pseudomonadota</taxon>
        <taxon>Alphaproteobacteria</taxon>
        <taxon>Acetobacterales</taxon>
        <taxon>Acetobacteraceae</taxon>
        <taxon>Plastoroseomonas</taxon>
    </lineage>
</organism>
<comment type="caution">
    <text evidence="2">The sequence shown here is derived from an EMBL/GenBank/DDBJ whole genome shotgun (WGS) entry which is preliminary data.</text>
</comment>
<dbReference type="RefSeq" id="WP_211855812.1">
    <property type="nucleotide sequence ID" value="NZ_JAAGBB010000046.1"/>
</dbReference>